<dbReference type="Gene3D" id="1.10.238.10">
    <property type="entry name" value="EF-hand"/>
    <property type="match status" value="1"/>
</dbReference>
<evidence type="ECO:0000256" key="1">
    <source>
        <dbReference type="SAM" id="SignalP"/>
    </source>
</evidence>
<dbReference type="InterPro" id="IPR018247">
    <property type="entry name" value="EF_Hand_1_Ca_BS"/>
</dbReference>
<reference evidence="3 4" key="1">
    <citation type="submission" date="2021-05" db="EMBL/GenBank/DDBJ databases">
        <title>Aequorivita echinoideorum JCM 30378 genome.</title>
        <authorList>
            <person name="Zhang H."/>
            <person name="Li C."/>
        </authorList>
    </citation>
    <scope>NUCLEOTIDE SEQUENCE [LARGE SCALE GENOMIC DNA]</scope>
    <source>
        <strain evidence="3 4">JCM30378</strain>
    </source>
</reference>
<keyword evidence="1" id="KW-0732">Signal</keyword>
<dbReference type="InterPro" id="IPR011992">
    <property type="entry name" value="EF-hand-dom_pair"/>
</dbReference>
<dbReference type="EMBL" id="JAHCTB010000001">
    <property type="protein sequence ID" value="MBT0607005.1"/>
    <property type="molecule type" value="Genomic_DNA"/>
</dbReference>
<dbReference type="InterPro" id="IPR002048">
    <property type="entry name" value="EF_hand_dom"/>
</dbReference>
<feature type="chain" id="PRO_5047330338" description="EF-hand domain-containing protein" evidence="1">
    <location>
        <begin position="21"/>
        <end position="165"/>
    </location>
</feature>
<evidence type="ECO:0000313" key="3">
    <source>
        <dbReference type="EMBL" id="MBT0607005.1"/>
    </source>
</evidence>
<dbReference type="Proteomes" id="UP001297092">
    <property type="component" value="Unassembled WGS sequence"/>
</dbReference>
<dbReference type="PROSITE" id="PS50222">
    <property type="entry name" value="EF_HAND_2"/>
    <property type="match status" value="2"/>
</dbReference>
<dbReference type="PROSITE" id="PS00018">
    <property type="entry name" value="EF_HAND_1"/>
    <property type="match status" value="2"/>
</dbReference>
<gene>
    <name evidence="3" type="ORF">KIV10_02305</name>
</gene>
<evidence type="ECO:0000259" key="2">
    <source>
        <dbReference type="PROSITE" id="PS50222"/>
    </source>
</evidence>
<organism evidence="3 4">
    <name type="scientific">Aequorivita echinoideorum</name>
    <dbReference type="NCBI Taxonomy" id="1549647"/>
    <lineage>
        <taxon>Bacteria</taxon>
        <taxon>Pseudomonadati</taxon>
        <taxon>Bacteroidota</taxon>
        <taxon>Flavobacteriia</taxon>
        <taxon>Flavobacteriales</taxon>
        <taxon>Flavobacteriaceae</taxon>
        <taxon>Aequorivita</taxon>
    </lineage>
</organism>
<accession>A0ABS5S3I4</accession>
<evidence type="ECO:0000313" key="4">
    <source>
        <dbReference type="Proteomes" id="UP001297092"/>
    </source>
</evidence>
<protein>
    <recommendedName>
        <fullName evidence="2">EF-hand domain-containing protein</fullName>
    </recommendedName>
</protein>
<comment type="caution">
    <text evidence="3">The sequence shown here is derived from an EMBL/GenBank/DDBJ whole genome shotgun (WGS) entry which is preliminary data.</text>
</comment>
<dbReference type="RefSeq" id="WP_214111870.1">
    <property type="nucleotide sequence ID" value="NZ_JAHCTB010000001.1"/>
</dbReference>
<feature type="domain" description="EF-hand" evidence="2">
    <location>
        <begin position="136"/>
        <end position="165"/>
    </location>
</feature>
<dbReference type="Pfam" id="PF13202">
    <property type="entry name" value="EF-hand_5"/>
    <property type="match status" value="3"/>
</dbReference>
<feature type="signal peptide" evidence="1">
    <location>
        <begin position="1"/>
        <end position="20"/>
    </location>
</feature>
<proteinExistence type="predicted"/>
<dbReference type="SUPFAM" id="SSF47473">
    <property type="entry name" value="EF-hand"/>
    <property type="match status" value="1"/>
</dbReference>
<feature type="domain" description="EF-hand" evidence="2">
    <location>
        <begin position="60"/>
        <end position="95"/>
    </location>
</feature>
<name>A0ABS5S3I4_9FLAO</name>
<keyword evidence="4" id="KW-1185">Reference proteome</keyword>
<sequence length="165" mass="19153">MKKTKILFLAAVMIAAVGFAQTPLQIKDLNNDGSYDIDEFSNSYSKGYNDYDADKDGRINDVEFYDTTYNRLDINRDGRLTNEEWTAGNRYYGNYIPANRYANNPPQYISRAEFADRFKDTDYYRSYDTNSDGYIDSSEMNQNTFNLIDKNKDGTLDADELKDFQ</sequence>